<evidence type="ECO:0000313" key="2">
    <source>
        <dbReference type="EMBL" id="CAA9360842.1"/>
    </source>
</evidence>
<proteinExistence type="predicted"/>
<dbReference type="EMBL" id="CADCTX010000956">
    <property type="protein sequence ID" value="CAA9360842.1"/>
    <property type="molecule type" value="Genomic_DNA"/>
</dbReference>
<reference evidence="2" key="1">
    <citation type="submission" date="2020-02" db="EMBL/GenBank/DDBJ databases">
        <authorList>
            <person name="Meier V. D."/>
        </authorList>
    </citation>
    <scope>NUCLEOTIDE SEQUENCE</scope>
    <source>
        <strain evidence="2">AVDCRST_MAG40</strain>
    </source>
</reference>
<evidence type="ECO:0000256" key="1">
    <source>
        <dbReference type="SAM" id="MobiDB-lite"/>
    </source>
</evidence>
<protein>
    <submittedName>
        <fullName evidence="2">Uncharacterized protein</fullName>
    </submittedName>
</protein>
<organism evidence="2">
    <name type="scientific">uncultured Gemmatimonadaceae bacterium</name>
    <dbReference type="NCBI Taxonomy" id="246130"/>
    <lineage>
        <taxon>Bacteria</taxon>
        <taxon>Pseudomonadati</taxon>
        <taxon>Gemmatimonadota</taxon>
        <taxon>Gemmatimonadia</taxon>
        <taxon>Gemmatimonadales</taxon>
        <taxon>Gemmatimonadaceae</taxon>
        <taxon>environmental samples</taxon>
    </lineage>
</organism>
<feature type="non-terminal residue" evidence="2">
    <location>
        <position position="24"/>
    </location>
</feature>
<dbReference type="AlphaFoldDB" id="A0A6J4MLL2"/>
<accession>A0A6J4MLL2</accession>
<name>A0A6J4MLL2_9BACT</name>
<feature type="region of interest" description="Disordered" evidence="1">
    <location>
        <begin position="1"/>
        <end position="24"/>
    </location>
</feature>
<feature type="non-terminal residue" evidence="2">
    <location>
        <position position="1"/>
    </location>
</feature>
<gene>
    <name evidence="2" type="ORF">AVDCRST_MAG40-3473</name>
</gene>
<sequence length="24" mass="2417">RAADPRLRAGARAAARAGERPGGL</sequence>